<feature type="region of interest" description="Disordered" evidence="14">
    <location>
        <begin position="1003"/>
        <end position="1142"/>
    </location>
</feature>
<dbReference type="InterPro" id="IPR014001">
    <property type="entry name" value="Helicase_ATP-bd"/>
</dbReference>
<comment type="similarity">
    <text evidence="11">Belongs to the DEAD box helicase family. DDX46/PRP5 subfamily.</text>
</comment>
<feature type="compositionally biased region" description="Basic and acidic residues" evidence="14">
    <location>
        <begin position="18"/>
        <end position="39"/>
    </location>
</feature>
<keyword evidence="3" id="KW-0507">mRNA processing</keyword>
<keyword evidence="4" id="KW-0547">Nucleotide-binding</keyword>
<dbReference type="GO" id="GO:0006397">
    <property type="term" value="P:mRNA processing"/>
    <property type="evidence" value="ECO:0007669"/>
    <property type="project" value="UniProtKB-KW"/>
</dbReference>
<dbReference type="InterPro" id="IPR056149">
    <property type="entry name" value="PRP5/DDX46/KHDC4_KH"/>
</dbReference>
<gene>
    <name evidence="18" type="ORF">TCAP_04091</name>
</gene>
<comment type="caution">
    <text evidence="18">The sequence shown here is derived from an EMBL/GenBank/DDBJ whole genome shotgun (WGS) entry which is preliminary data.</text>
</comment>
<feature type="compositionally biased region" description="Polar residues" evidence="14">
    <location>
        <begin position="201"/>
        <end position="214"/>
    </location>
</feature>
<dbReference type="PROSITE" id="PS00039">
    <property type="entry name" value="DEAD_ATP_HELICASE"/>
    <property type="match status" value="1"/>
</dbReference>
<dbReference type="GO" id="GO:0003676">
    <property type="term" value="F:nucleic acid binding"/>
    <property type="evidence" value="ECO:0007669"/>
    <property type="project" value="InterPro"/>
</dbReference>
<evidence type="ECO:0000313" key="19">
    <source>
        <dbReference type="Proteomes" id="UP000236621"/>
    </source>
</evidence>
<feature type="short sequence motif" description="Q motif" evidence="13">
    <location>
        <begin position="619"/>
        <end position="647"/>
    </location>
</feature>
<dbReference type="InterPro" id="IPR027417">
    <property type="entry name" value="P-loop_NTPase"/>
</dbReference>
<feature type="compositionally biased region" description="Basic and acidic residues" evidence="14">
    <location>
        <begin position="131"/>
        <end position="142"/>
    </location>
</feature>
<dbReference type="PANTHER" id="PTHR47958">
    <property type="entry name" value="ATP-DEPENDENT RNA HELICASE DBP3"/>
    <property type="match status" value="1"/>
</dbReference>
<evidence type="ECO:0000256" key="1">
    <source>
        <dbReference type="ARBA" id="ARBA00004123"/>
    </source>
</evidence>
<feature type="compositionally biased region" description="Acidic residues" evidence="14">
    <location>
        <begin position="534"/>
        <end position="546"/>
    </location>
</feature>
<dbReference type="InterPro" id="IPR014014">
    <property type="entry name" value="RNA_helicase_DEAD_Q_motif"/>
</dbReference>
<dbReference type="InterPro" id="IPR001650">
    <property type="entry name" value="Helicase_C-like"/>
</dbReference>
<feature type="domain" description="Helicase C-terminal" evidence="16">
    <location>
        <begin position="859"/>
        <end position="1003"/>
    </location>
</feature>
<dbReference type="PROSITE" id="PS51192">
    <property type="entry name" value="HELICASE_ATP_BIND_1"/>
    <property type="match status" value="1"/>
</dbReference>
<comment type="catalytic activity">
    <reaction evidence="12">
        <text>ATP + H2O = ADP + phosphate + H(+)</text>
        <dbReference type="Rhea" id="RHEA:13065"/>
        <dbReference type="ChEBI" id="CHEBI:15377"/>
        <dbReference type="ChEBI" id="CHEBI:15378"/>
        <dbReference type="ChEBI" id="CHEBI:30616"/>
        <dbReference type="ChEBI" id="CHEBI:43474"/>
        <dbReference type="ChEBI" id="CHEBI:456216"/>
        <dbReference type="EC" id="3.6.4.13"/>
    </reaction>
</comment>
<dbReference type="SMART" id="SM00487">
    <property type="entry name" value="DEXDc"/>
    <property type="match status" value="1"/>
</dbReference>
<evidence type="ECO:0000256" key="10">
    <source>
        <dbReference type="ARBA" id="ARBA00037330"/>
    </source>
</evidence>
<evidence type="ECO:0000256" key="8">
    <source>
        <dbReference type="ARBA" id="ARBA00023187"/>
    </source>
</evidence>
<feature type="compositionally biased region" description="Acidic residues" evidence="14">
    <location>
        <begin position="493"/>
        <end position="502"/>
    </location>
</feature>
<feature type="region of interest" description="Disordered" evidence="14">
    <location>
        <begin position="1"/>
        <end position="546"/>
    </location>
</feature>
<dbReference type="EMBL" id="NRSZ01000635">
    <property type="protein sequence ID" value="PNY25970.1"/>
    <property type="molecule type" value="Genomic_DNA"/>
</dbReference>
<evidence type="ECO:0000313" key="18">
    <source>
        <dbReference type="EMBL" id="PNY25970.1"/>
    </source>
</evidence>
<evidence type="ECO:0000256" key="13">
    <source>
        <dbReference type="PROSITE-ProRule" id="PRU00552"/>
    </source>
</evidence>
<organism evidence="18 19">
    <name type="scientific">Tolypocladium capitatum</name>
    <dbReference type="NCBI Taxonomy" id="45235"/>
    <lineage>
        <taxon>Eukaryota</taxon>
        <taxon>Fungi</taxon>
        <taxon>Dikarya</taxon>
        <taxon>Ascomycota</taxon>
        <taxon>Pezizomycotina</taxon>
        <taxon>Sordariomycetes</taxon>
        <taxon>Hypocreomycetidae</taxon>
        <taxon>Hypocreales</taxon>
        <taxon>Ophiocordycipitaceae</taxon>
        <taxon>Tolypocladium</taxon>
    </lineage>
</organism>
<evidence type="ECO:0000256" key="3">
    <source>
        <dbReference type="ARBA" id="ARBA00022664"/>
    </source>
</evidence>
<evidence type="ECO:0000256" key="5">
    <source>
        <dbReference type="ARBA" id="ARBA00022801"/>
    </source>
</evidence>
<evidence type="ECO:0000259" key="17">
    <source>
        <dbReference type="PROSITE" id="PS51195"/>
    </source>
</evidence>
<feature type="compositionally biased region" description="Basic and acidic residues" evidence="14">
    <location>
        <begin position="155"/>
        <end position="165"/>
    </location>
</feature>
<feature type="compositionally biased region" description="Low complexity" evidence="14">
    <location>
        <begin position="273"/>
        <end position="293"/>
    </location>
</feature>
<dbReference type="PROSITE" id="PS51195">
    <property type="entry name" value="Q_MOTIF"/>
    <property type="match status" value="1"/>
</dbReference>
<evidence type="ECO:0000256" key="9">
    <source>
        <dbReference type="ARBA" id="ARBA00023242"/>
    </source>
</evidence>
<dbReference type="CDD" id="cd17953">
    <property type="entry name" value="DEADc_DDX46"/>
    <property type="match status" value="1"/>
</dbReference>
<evidence type="ECO:0000256" key="2">
    <source>
        <dbReference type="ARBA" id="ARBA00012552"/>
    </source>
</evidence>
<feature type="domain" description="Helicase ATP-binding" evidence="15">
    <location>
        <begin position="650"/>
        <end position="828"/>
    </location>
</feature>
<name>A0A2K3QEK2_9HYPO</name>
<feature type="compositionally biased region" description="Basic and acidic residues" evidence="14">
    <location>
        <begin position="372"/>
        <end position="384"/>
    </location>
</feature>
<evidence type="ECO:0000259" key="16">
    <source>
        <dbReference type="PROSITE" id="PS51194"/>
    </source>
</evidence>
<dbReference type="OrthoDB" id="196131at2759"/>
<keyword evidence="8" id="KW-0508">mRNA splicing</keyword>
<dbReference type="Proteomes" id="UP000236621">
    <property type="component" value="Unassembled WGS sequence"/>
</dbReference>
<sequence length="1247" mass="136382">MARPRDSRSPAPAGSQDGSRRQRKHDDRRDRDRRDDWRDHRRPGRSRSPDVRGPSCLPFSLSLNLIIDNQHQHRDRGGRGRDRAHDRDRDLIRRRERSPARRDDGYYRDGPRDPRGPPDYRDNRERRRSRDRYAARPRSPDRRRNRSRDSNTSYKSRDDPRDRAPSRRRGTADPSGRSGNQTAPPGDAARARPDEVGRLSAPSSTATSNQTLQGQKARANAPQSDADKKAERLAKLEAWKKKKETESQKQQAKTPGELTQAIRLLAEMDKKASMASPSSASPAASSVTSPVAMDEPGVASPSQPYAGKFDPKSIAKKSAAARSHDSSKPVLGSLSVQPGQLAPPPAKQADTTSALPANRGKASGFGFGKAQAESDKLPNKRKIDLDEEDTGQRKLTKLPALLVEADDTPWADQDEDYDSGDNIAEDEEEAVAAARAAHERRLQAENQADQAGDEVAAEANAQPDGQMGGDPVTNGEPANAEPSEQAALPEPMVVDEDDEDPLDAYMADLVQTESKKRPQPGRASKRVQEPETYFSDDDNVFDADGDGNTDNNILAMANKRKKKDIPTTDYSKIDLQPVRKNFWSEPAELSALSEAEVAELRLELDDIKVKGKDVPTPVQKWAQCGLTRQTLDVIGGLGYDQPTSIQMQAIPAIMSGRDVVGVAKTGSGKTIAFLLPMFRHIMDQPALKDMDGPVSLIMTPTRELATQIHRDCKPFLKAMGLRAVCAYGGAPIRDQIADLKRGAEIIVCTPGRMIDLLAANQGRVTNLKRVTYVVLDEADRMFDMGFEPQVMKIFANMRPDKQTILFSATMPRLIDSLTKKVLTSPVEITVGGRSVVAKEIEQIVEVRDEDSKFLRVLGLLGELYNQTDDARSLVFVERQEKADGLMKDLLLKGYPCMSIHGGKDQVDRDSTISDFKKGVIPVLIATSVAARGLDVKQLMLVINYDAPNHMEDYVHRAGRTGRAGNTGVAVTFVTPEQENCAPGIAKALEQSGQAVPEKLDEMRKAHREKVKSGKAKDTSGFGGKGLDRLDQEREAARQLQRRTHRAEGEEDDDKEEKEDQKGERALDAIKAAVSAVQARDSPKAEGVEAAKPTPKASEAPATGDRSKDPLDKVSSAVSAINSRLGKSGQLRSGQPIDNKGPDAGAYHATLEINDFPQKARWAVTNRTNVAKILDSTGTSITTKGTFYAAGKEVPPNGDAKLYILIEGDTEVAVSSALTEMTRLLREATIAAADADSRAPASGRYMVT</sequence>
<dbReference type="GO" id="GO:0005634">
    <property type="term" value="C:nucleus"/>
    <property type="evidence" value="ECO:0007669"/>
    <property type="project" value="UniProtKB-SubCell"/>
</dbReference>
<evidence type="ECO:0000259" key="15">
    <source>
        <dbReference type="PROSITE" id="PS51192"/>
    </source>
</evidence>
<dbReference type="Pfam" id="PF00271">
    <property type="entry name" value="Helicase_C"/>
    <property type="match status" value="1"/>
</dbReference>
<feature type="compositionally biased region" description="Acidic residues" evidence="14">
    <location>
        <begin position="404"/>
        <end position="430"/>
    </location>
</feature>
<protein>
    <recommendedName>
        <fullName evidence="2">RNA helicase</fullName>
        <ecNumber evidence="2">3.6.4.13</ecNumber>
    </recommendedName>
</protein>
<accession>A0A2K3QEK2</accession>
<dbReference type="Gene3D" id="3.40.50.300">
    <property type="entry name" value="P-loop containing nucleotide triphosphate hydrolases"/>
    <property type="match status" value="2"/>
</dbReference>
<dbReference type="Pfam" id="PF23469">
    <property type="entry name" value="KH_12"/>
    <property type="match status" value="1"/>
</dbReference>
<dbReference type="AlphaFoldDB" id="A0A2K3QEK2"/>
<dbReference type="GO" id="GO:0016787">
    <property type="term" value="F:hydrolase activity"/>
    <property type="evidence" value="ECO:0007669"/>
    <property type="project" value="UniProtKB-KW"/>
</dbReference>
<evidence type="ECO:0000256" key="11">
    <source>
        <dbReference type="ARBA" id="ARBA00038511"/>
    </source>
</evidence>
<dbReference type="GO" id="GO:0008380">
    <property type="term" value="P:RNA splicing"/>
    <property type="evidence" value="ECO:0007669"/>
    <property type="project" value="UniProtKB-KW"/>
</dbReference>
<dbReference type="EC" id="3.6.4.13" evidence="2"/>
<dbReference type="SUPFAM" id="SSF52540">
    <property type="entry name" value="P-loop containing nucleoside triphosphate hydrolases"/>
    <property type="match status" value="2"/>
</dbReference>
<reference evidence="18 19" key="1">
    <citation type="submission" date="2017-08" db="EMBL/GenBank/DDBJ databases">
        <title>Harnessing the power of phylogenomics to disentangle the directionality and signatures of interkingdom host jumping in the parasitic fungal genus Tolypocladium.</title>
        <authorList>
            <person name="Quandt C.A."/>
            <person name="Patterson W."/>
            <person name="Spatafora J.W."/>
        </authorList>
    </citation>
    <scope>NUCLEOTIDE SEQUENCE [LARGE SCALE GENOMIC DNA]</scope>
    <source>
        <strain evidence="18 19">CBS 113982</strain>
    </source>
</reference>
<evidence type="ECO:0000256" key="7">
    <source>
        <dbReference type="ARBA" id="ARBA00022840"/>
    </source>
</evidence>
<dbReference type="CDD" id="cd18787">
    <property type="entry name" value="SF2_C_DEAD"/>
    <property type="match status" value="1"/>
</dbReference>
<keyword evidence="5" id="KW-0378">Hydrolase</keyword>
<comment type="function">
    <text evidence="10">ATP-dependent RNA helicase involved spliceosome assembly and in nuclear splicing. Catalyzes an ATP-dependent conformational change of U2 snRNP. Bridges U1 and U2 snRNPs and enables stable U2 snRNP association with intron RNA.</text>
</comment>
<comment type="subcellular location">
    <subcellularLocation>
        <location evidence="1">Nucleus</location>
    </subcellularLocation>
</comment>
<dbReference type="Pfam" id="PF00270">
    <property type="entry name" value="DEAD"/>
    <property type="match status" value="1"/>
</dbReference>
<evidence type="ECO:0000256" key="6">
    <source>
        <dbReference type="ARBA" id="ARBA00022806"/>
    </source>
</evidence>
<dbReference type="STRING" id="45235.A0A2K3QEK2"/>
<feature type="compositionally biased region" description="Basic and acidic residues" evidence="14">
    <location>
        <begin position="70"/>
        <end position="125"/>
    </location>
</feature>
<dbReference type="InterPro" id="IPR000629">
    <property type="entry name" value="RNA-helicase_DEAD-box_CS"/>
</dbReference>
<evidence type="ECO:0000256" key="4">
    <source>
        <dbReference type="ARBA" id="ARBA00022741"/>
    </source>
</evidence>
<dbReference type="SMART" id="SM00490">
    <property type="entry name" value="HELICc"/>
    <property type="match status" value="1"/>
</dbReference>
<dbReference type="GO" id="GO:0005524">
    <property type="term" value="F:ATP binding"/>
    <property type="evidence" value="ECO:0007669"/>
    <property type="project" value="UniProtKB-KW"/>
</dbReference>
<dbReference type="InterPro" id="IPR011545">
    <property type="entry name" value="DEAD/DEAH_box_helicase_dom"/>
</dbReference>
<feature type="compositionally biased region" description="Basic and acidic residues" evidence="14">
    <location>
        <begin position="225"/>
        <end position="247"/>
    </location>
</feature>
<evidence type="ECO:0000256" key="14">
    <source>
        <dbReference type="SAM" id="MobiDB-lite"/>
    </source>
</evidence>
<evidence type="ECO:0000256" key="12">
    <source>
        <dbReference type="ARBA" id="ARBA00047984"/>
    </source>
</evidence>
<keyword evidence="9" id="KW-0539">Nucleus</keyword>
<keyword evidence="19" id="KW-1185">Reference proteome</keyword>
<feature type="compositionally biased region" description="Basic and acidic residues" evidence="14">
    <location>
        <begin position="1025"/>
        <end position="1036"/>
    </location>
</feature>
<keyword evidence="7" id="KW-0067">ATP-binding</keyword>
<dbReference type="GO" id="GO:0003724">
    <property type="term" value="F:RNA helicase activity"/>
    <property type="evidence" value="ECO:0007669"/>
    <property type="project" value="UniProtKB-EC"/>
</dbReference>
<dbReference type="PROSITE" id="PS51194">
    <property type="entry name" value="HELICASE_CTER"/>
    <property type="match status" value="1"/>
</dbReference>
<keyword evidence="6 18" id="KW-0347">Helicase</keyword>
<feature type="compositionally biased region" description="Basic and acidic residues" evidence="14">
    <location>
        <begin position="1057"/>
        <end position="1067"/>
    </location>
</feature>
<proteinExistence type="inferred from homology"/>
<dbReference type="FunFam" id="3.40.50.300:FF:000079">
    <property type="entry name" value="probable ATP-dependent RNA helicase DDX17"/>
    <property type="match status" value="1"/>
</dbReference>
<feature type="domain" description="DEAD-box RNA helicase Q" evidence="17">
    <location>
        <begin position="619"/>
        <end position="647"/>
    </location>
</feature>